<gene>
    <name evidence="1" type="ORF">PoB_005645800</name>
</gene>
<evidence type="ECO:0000313" key="2">
    <source>
        <dbReference type="Proteomes" id="UP000735302"/>
    </source>
</evidence>
<dbReference type="EMBL" id="BLXT01006199">
    <property type="protein sequence ID" value="GFO29953.1"/>
    <property type="molecule type" value="Genomic_DNA"/>
</dbReference>
<comment type="caution">
    <text evidence="1">The sequence shown here is derived from an EMBL/GenBank/DDBJ whole genome shotgun (WGS) entry which is preliminary data.</text>
</comment>
<name>A0AAV4CG27_9GAST</name>
<proteinExistence type="predicted"/>
<sequence>MKKFTTDEKERTCGRFSHHNGAYTESSLEQRVRALEDADRFRIYFRALEKLRRAGGVPDSKSGLYHARIFLLSRARVQVHHGYPGLTRVSKPEIPYIACVYNARPREGDLKLLGLH</sequence>
<evidence type="ECO:0000313" key="1">
    <source>
        <dbReference type="EMBL" id="GFO29953.1"/>
    </source>
</evidence>
<organism evidence="1 2">
    <name type="scientific">Plakobranchus ocellatus</name>
    <dbReference type="NCBI Taxonomy" id="259542"/>
    <lineage>
        <taxon>Eukaryota</taxon>
        <taxon>Metazoa</taxon>
        <taxon>Spiralia</taxon>
        <taxon>Lophotrochozoa</taxon>
        <taxon>Mollusca</taxon>
        <taxon>Gastropoda</taxon>
        <taxon>Heterobranchia</taxon>
        <taxon>Euthyneura</taxon>
        <taxon>Panpulmonata</taxon>
        <taxon>Sacoglossa</taxon>
        <taxon>Placobranchoidea</taxon>
        <taxon>Plakobranchidae</taxon>
        <taxon>Plakobranchus</taxon>
    </lineage>
</organism>
<accession>A0AAV4CG27</accession>
<dbReference type="AlphaFoldDB" id="A0AAV4CG27"/>
<protein>
    <submittedName>
        <fullName evidence="1">Uncharacterized protein</fullName>
    </submittedName>
</protein>
<dbReference type="Proteomes" id="UP000735302">
    <property type="component" value="Unassembled WGS sequence"/>
</dbReference>
<keyword evidence="2" id="KW-1185">Reference proteome</keyword>
<reference evidence="1 2" key="1">
    <citation type="journal article" date="2021" name="Elife">
        <title>Chloroplast acquisition without the gene transfer in kleptoplastic sea slugs, Plakobranchus ocellatus.</title>
        <authorList>
            <person name="Maeda T."/>
            <person name="Takahashi S."/>
            <person name="Yoshida T."/>
            <person name="Shimamura S."/>
            <person name="Takaki Y."/>
            <person name="Nagai Y."/>
            <person name="Toyoda A."/>
            <person name="Suzuki Y."/>
            <person name="Arimoto A."/>
            <person name="Ishii H."/>
            <person name="Satoh N."/>
            <person name="Nishiyama T."/>
            <person name="Hasebe M."/>
            <person name="Maruyama T."/>
            <person name="Minagawa J."/>
            <person name="Obokata J."/>
            <person name="Shigenobu S."/>
        </authorList>
    </citation>
    <scope>NUCLEOTIDE SEQUENCE [LARGE SCALE GENOMIC DNA]</scope>
</reference>